<proteinExistence type="predicted"/>
<gene>
    <name evidence="2" type="ORF">SADUNF_Sadunf14G0083800</name>
</gene>
<organism evidence="2 3">
    <name type="scientific">Salix dunnii</name>
    <dbReference type="NCBI Taxonomy" id="1413687"/>
    <lineage>
        <taxon>Eukaryota</taxon>
        <taxon>Viridiplantae</taxon>
        <taxon>Streptophyta</taxon>
        <taxon>Embryophyta</taxon>
        <taxon>Tracheophyta</taxon>
        <taxon>Spermatophyta</taxon>
        <taxon>Magnoliopsida</taxon>
        <taxon>eudicotyledons</taxon>
        <taxon>Gunneridae</taxon>
        <taxon>Pentapetalae</taxon>
        <taxon>rosids</taxon>
        <taxon>fabids</taxon>
        <taxon>Malpighiales</taxon>
        <taxon>Salicaceae</taxon>
        <taxon>Saliceae</taxon>
        <taxon>Salix</taxon>
    </lineage>
</organism>
<accession>A0A835JGE5</accession>
<keyword evidence="3" id="KW-1185">Reference proteome</keyword>
<evidence type="ECO:0000256" key="1">
    <source>
        <dbReference type="SAM" id="MobiDB-lite"/>
    </source>
</evidence>
<dbReference type="EMBL" id="JADGMS010000014">
    <property type="protein sequence ID" value="KAF9669207.1"/>
    <property type="molecule type" value="Genomic_DNA"/>
</dbReference>
<sequence>MDATGAKGEGSASAARAGAVRTGVPRAHDGRSNRALIQIPFHYSGNSWPGKVKPHLVISPKDCQFSSQKLYLCLEYVVTSIFDCFFASQGLQKAGRGPMHGPKCLEFQEEVIAVVYGLII</sequence>
<evidence type="ECO:0000313" key="2">
    <source>
        <dbReference type="EMBL" id="KAF9669207.1"/>
    </source>
</evidence>
<reference evidence="2 3" key="1">
    <citation type="submission" date="2020-10" db="EMBL/GenBank/DDBJ databases">
        <title>Plant Genome Project.</title>
        <authorList>
            <person name="Zhang R.-G."/>
        </authorList>
    </citation>
    <scope>NUCLEOTIDE SEQUENCE [LARGE SCALE GENOMIC DNA]</scope>
    <source>
        <strain evidence="2">FAFU-HL-1</strain>
        <tissue evidence="2">Leaf</tissue>
    </source>
</reference>
<dbReference type="Proteomes" id="UP000657918">
    <property type="component" value="Unassembled WGS sequence"/>
</dbReference>
<comment type="caution">
    <text evidence="2">The sequence shown here is derived from an EMBL/GenBank/DDBJ whole genome shotgun (WGS) entry which is preliminary data.</text>
</comment>
<protein>
    <submittedName>
        <fullName evidence="2">Uncharacterized protein</fullName>
    </submittedName>
</protein>
<dbReference type="AlphaFoldDB" id="A0A835JGE5"/>
<name>A0A835JGE5_9ROSI</name>
<feature type="region of interest" description="Disordered" evidence="1">
    <location>
        <begin position="1"/>
        <end position="27"/>
    </location>
</feature>
<evidence type="ECO:0000313" key="3">
    <source>
        <dbReference type="Proteomes" id="UP000657918"/>
    </source>
</evidence>
<feature type="compositionally biased region" description="Low complexity" evidence="1">
    <location>
        <begin position="1"/>
        <end position="24"/>
    </location>
</feature>